<dbReference type="GO" id="GO:0035615">
    <property type="term" value="F:clathrin adaptor activity"/>
    <property type="evidence" value="ECO:0007669"/>
    <property type="project" value="InterPro"/>
</dbReference>
<dbReference type="InterPro" id="IPR013041">
    <property type="entry name" value="Clathrin_app_Ig-like_sf"/>
</dbReference>
<dbReference type="PIRSF" id="PIRSF037091">
    <property type="entry name" value="AP2_complex_alpha"/>
    <property type="match status" value="1"/>
</dbReference>
<feature type="binding site" evidence="12">
    <location>
        <begin position="56"/>
        <end position="60"/>
    </location>
    <ligand>
        <name>a 1,2-diacyl-sn-glycero-3-phospho-(1D-myo-inositol-3,4,5-trisphosphate)</name>
        <dbReference type="ChEBI" id="CHEBI:57836"/>
    </ligand>
</feature>
<evidence type="ECO:0000256" key="13">
    <source>
        <dbReference type="SAM" id="MobiDB-lite"/>
    </source>
</evidence>
<name>A0A4Y7M321_9CRUS</name>
<feature type="binding site" evidence="12">
    <location>
        <begin position="10"/>
        <end position="11"/>
    </location>
    <ligand>
        <name>a 1,2-diacyl-sn-glycero-3-phospho-(1D-myo-inositol-3,4,5-trisphosphate)</name>
        <dbReference type="ChEBI" id="CHEBI:57836"/>
    </ligand>
</feature>
<dbReference type="InterPro" id="IPR008152">
    <property type="entry name" value="Clathrin_a/b/g-adaptin_app_Ig"/>
</dbReference>
<keyword evidence="8 11" id="KW-0168">Coated pit</keyword>
<feature type="compositionally biased region" description="Polar residues" evidence="13">
    <location>
        <begin position="643"/>
        <end position="676"/>
    </location>
</feature>
<dbReference type="InterPro" id="IPR016024">
    <property type="entry name" value="ARM-type_fold"/>
</dbReference>
<gene>
    <name evidence="15" type="primary">EOG090X0109</name>
</gene>
<dbReference type="SUPFAM" id="SSF55711">
    <property type="entry name" value="Subdomain of clathrin and coatomer appendage domain"/>
    <property type="match status" value="1"/>
</dbReference>
<dbReference type="AlphaFoldDB" id="A0A4Y7M321"/>
<evidence type="ECO:0000256" key="5">
    <source>
        <dbReference type="ARBA" id="ARBA00022583"/>
    </source>
</evidence>
<evidence type="ECO:0000256" key="12">
    <source>
        <dbReference type="PIRSR" id="PIRSR037091-1"/>
    </source>
</evidence>
<feature type="binding site" evidence="12">
    <location>
        <position position="42"/>
    </location>
    <ligand>
        <name>a 1,2-diacyl-sn-glycero-3-phospho-(1D-myo-inositol-3,4,5-trisphosphate)</name>
        <dbReference type="ChEBI" id="CHEBI:57836"/>
    </ligand>
</feature>
<dbReference type="InterPro" id="IPR050840">
    <property type="entry name" value="Adaptor_Complx_Large_Subunit"/>
</dbReference>
<feature type="region of interest" description="Disordered" evidence="13">
    <location>
        <begin position="623"/>
        <end position="676"/>
    </location>
</feature>
<evidence type="ECO:0000256" key="4">
    <source>
        <dbReference type="ARBA" id="ARBA00022475"/>
    </source>
</evidence>
<keyword evidence="4" id="KW-1003">Cell membrane</keyword>
<dbReference type="InterPro" id="IPR012295">
    <property type="entry name" value="TBP_dom_sf"/>
</dbReference>
<comment type="subcellular location">
    <subcellularLocation>
        <location evidence="2">Cell membrane</location>
        <topology evidence="2">Peripheral membrane protein</topology>
        <orientation evidence="2">Cytoplasmic side</orientation>
    </subcellularLocation>
    <subcellularLocation>
        <location evidence="1">Membrane</location>
        <location evidence="1">Coated pit</location>
        <topology evidence="1">Peripheral membrane protein</topology>
        <orientation evidence="1">Cytoplasmic side</orientation>
    </subcellularLocation>
</comment>
<dbReference type="Pfam" id="PF02296">
    <property type="entry name" value="Alpha_adaptin_C"/>
    <property type="match status" value="1"/>
</dbReference>
<comment type="similarity">
    <text evidence="11">Belongs to the adaptor complexes large subunit family.</text>
</comment>
<proteinExistence type="evidence at transcript level"/>
<dbReference type="Gene3D" id="1.25.10.10">
    <property type="entry name" value="Leucine-rich Repeat Variant"/>
    <property type="match status" value="1"/>
</dbReference>
<evidence type="ECO:0000256" key="6">
    <source>
        <dbReference type="ARBA" id="ARBA00022927"/>
    </source>
</evidence>
<keyword evidence="6 11" id="KW-0653">Protein transport</keyword>
<evidence type="ECO:0000256" key="11">
    <source>
        <dbReference type="PIRNR" id="PIRNR037091"/>
    </source>
</evidence>
<dbReference type="InterPro" id="IPR002553">
    <property type="entry name" value="Clathrin/coatomer_adapt-like_N"/>
</dbReference>
<feature type="domain" description="Clathrin adaptor alpha/beta/gamma-adaptin appendage Ig-like subdomain" evidence="14">
    <location>
        <begin position="711"/>
        <end position="824"/>
    </location>
</feature>
<reference evidence="15" key="1">
    <citation type="submission" date="2018-08" db="EMBL/GenBank/DDBJ databases">
        <authorList>
            <person name="Cornetti L."/>
        </authorList>
    </citation>
    <scope>NUCLEOTIDE SEQUENCE</scope>
    <source>
        <strain evidence="15">ZA-DOLI</strain>
    </source>
</reference>
<evidence type="ECO:0000256" key="7">
    <source>
        <dbReference type="ARBA" id="ARBA00023136"/>
    </source>
</evidence>
<dbReference type="GO" id="GO:0006886">
    <property type="term" value="P:intracellular protein transport"/>
    <property type="evidence" value="ECO:0007669"/>
    <property type="project" value="UniProtKB-UniRule"/>
</dbReference>
<evidence type="ECO:0000256" key="10">
    <source>
        <dbReference type="ARBA" id="ARBA00068769"/>
    </source>
</evidence>
<evidence type="ECO:0000256" key="8">
    <source>
        <dbReference type="ARBA" id="ARBA00023176"/>
    </source>
</evidence>
<dbReference type="InterPro" id="IPR017104">
    <property type="entry name" value="AP2_complex_asu"/>
</dbReference>
<evidence type="ECO:0000259" key="14">
    <source>
        <dbReference type="SMART" id="SM00809"/>
    </source>
</evidence>
<comment type="subunit">
    <text evidence="9">Adaptor protein complex 2 (AP-2) is a heterotetramer composed of two large adaptins (alpha-type and beta-type subunits), a medium adaptin (mu-type subunit AP50) and a small adaptin (sigma-type subunit AP17).</text>
</comment>
<sequence length="942" mass="104637">MPAVRGDGMRGLAVFISDIRNCKSKEAEIKRINKELANIRSKFKGDKTLDGYQKKKYVCKLLFIFLLGHDIDFGHMEAVNLLSSNKYTEKQIGYLFISVLVNTNSDLIRLIIQSIKNDLASRNPIHVNLALQCIANIGSKEMAETFGTEIPKLLVSGDTMDVVKQSAALCLLRLLRTCPEVIPSGEWTSRIIHLLNDQHLGVVTAAASLIEALVKRNTDEYKGCVSLAVSRLSRIVTASYTDLQDYTYYFVPAPWLSVKLLRLLQNYPPPDDAGVRGRLTECLETILNKAQEPPKSKKVQHSNAKNAVLFEAISLIIHADSDATLLVRGCNQLGQFLSHRETNLRYLALESLCLLATSEFSHDSVKKHQETVINALKTERDVSVRQRAVDLLYAMCDKSNAEEIVQEMLNYLETADYSIREEMVLKVAILAEKYATDYTWYVDVILNLIRIAGDYVSDEVWFRVIQIVINRDDVQGYAAKTVFEALQAPACHENMVKVGSYVLGEFGNLIAGDQRSSPAVQFQLLHSKYHLCSANTRALLLTTYVKFVNLFPEIKHLIQDVFKADNNLRSADAELQQRASEYLQLSIVASTDVLATVLEEMPPFPERESSILAILKKKKPGRVAEPGAAGSEGATPKERKSPALNSVGNHSIHNTSGQSNDLLGLASPSTATSTQNPAPLVDMLADVFSSASPPSVNNGFGASFTPIDNLKKFACKNNGVLFENDLLQIGVKSEFRQNLGRIALYFGNKTSFALQGFSSSVGTPGDLATKLILQVKPVDVNVDAGAQIQQLVNVECVDEFLEYPTLTILFLYNGVQQRLSLKLPLTINKFFEPTEMNSEAFFSRWKNLSGSNQEAQKIFQSTQPIDASHIRTKLIGTGMKLLDGIDPNPENYVSAGIIHTRTQQIGCLLRLEPNRQAQMYRLTIRSSKDTVFSRLCPLLMAE</sequence>
<feature type="binding site" evidence="12">
    <location>
        <position position="52"/>
    </location>
    <ligand>
        <name>a 1,2-diacyl-sn-glycero-3-phospho-(1D-myo-inositol-3,4,5-trisphosphate)</name>
        <dbReference type="ChEBI" id="CHEBI:57836"/>
    </ligand>
</feature>
<dbReference type="InterPro" id="IPR011989">
    <property type="entry name" value="ARM-like"/>
</dbReference>
<evidence type="ECO:0000256" key="2">
    <source>
        <dbReference type="ARBA" id="ARBA00004413"/>
    </source>
</evidence>
<dbReference type="FunFam" id="2.60.40.1230:FF:000003">
    <property type="entry name" value="AP-2 complex subunit alpha"/>
    <property type="match status" value="1"/>
</dbReference>
<dbReference type="Pfam" id="PF02883">
    <property type="entry name" value="Alpha_adaptinC2"/>
    <property type="match status" value="1"/>
</dbReference>
<evidence type="ECO:0000256" key="1">
    <source>
        <dbReference type="ARBA" id="ARBA00004277"/>
    </source>
</evidence>
<evidence type="ECO:0000313" key="15">
    <source>
        <dbReference type="EMBL" id="SVE74954.1"/>
    </source>
</evidence>
<dbReference type="Gene3D" id="2.60.40.1230">
    <property type="match status" value="1"/>
</dbReference>
<dbReference type="SUPFAM" id="SSF49348">
    <property type="entry name" value="Clathrin adaptor appendage domain"/>
    <property type="match status" value="1"/>
</dbReference>
<protein>
    <recommendedName>
        <fullName evidence="10 11">AP-2 complex subunit alpha</fullName>
    </recommendedName>
</protein>
<dbReference type="FunFam" id="3.30.310.10:FF:000004">
    <property type="entry name" value="AP-2 complex subunit alpha"/>
    <property type="match status" value="1"/>
</dbReference>
<evidence type="ECO:0000256" key="9">
    <source>
        <dbReference type="ARBA" id="ARBA00062716"/>
    </source>
</evidence>
<dbReference type="PANTHER" id="PTHR22780">
    <property type="entry name" value="ADAPTIN, ALPHA/GAMMA/EPSILON"/>
    <property type="match status" value="1"/>
</dbReference>
<dbReference type="SMART" id="SM00809">
    <property type="entry name" value="Alpha_adaptinC2"/>
    <property type="match status" value="1"/>
</dbReference>
<dbReference type="SUPFAM" id="SSF48371">
    <property type="entry name" value="ARM repeat"/>
    <property type="match status" value="1"/>
</dbReference>
<dbReference type="InterPro" id="IPR009028">
    <property type="entry name" value="Coatomer/calthrin_app_sub_C"/>
</dbReference>
<dbReference type="GO" id="GO:0072583">
    <property type="term" value="P:clathrin-dependent endocytosis"/>
    <property type="evidence" value="ECO:0007669"/>
    <property type="project" value="InterPro"/>
</dbReference>
<dbReference type="InterPro" id="IPR003164">
    <property type="entry name" value="Clathrin_a-adaptin_app_sub_C"/>
</dbReference>
<accession>A0A4Y7M321</accession>
<keyword evidence="7 11" id="KW-0472">Membrane</keyword>
<keyword evidence="3 11" id="KW-0813">Transport</keyword>
<dbReference type="GO" id="GO:0030122">
    <property type="term" value="C:AP-2 adaptor complex"/>
    <property type="evidence" value="ECO:0007669"/>
    <property type="project" value="InterPro"/>
</dbReference>
<comment type="function">
    <text evidence="11">Adaptins are components of the adaptor complexes which link clathrin to receptors in coated vesicles. Clathrin-associated protein complexes are believed to interact with the cytoplasmic tails of membrane proteins, leading to their selection and concentration.</text>
</comment>
<evidence type="ECO:0000256" key="3">
    <source>
        <dbReference type="ARBA" id="ARBA00022448"/>
    </source>
</evidence>
<dbReference type="EMBL" id="LR005335">
    <property type="protein sequence ID" value="SVE74954.1"/>
    <property type="molecule type" value="mRNA"/>
</dbReference>
<organism evidence="15">
    <name type="scientific">Daphnia dolichocephala</name>
    <dbReference type="NCBI Taxonomy" id="2282166"/>
    <lineage>
        <taxon>Eukaryota</taxon>
        <taxon>Metazoa</taxon>
        <taxon>Ecdysozoa</taxon>
        <taxon>Arthropoda</taxon>
        <taxon>Crustacea</taxon>
        <taxon>Branchiopoda</taxon>
        <taxon>Diplostraca</taxon>
        <taxon>Cladocera</taxon>
        <taxon>Anomopoda</taxon>
        <taxon>Daphniidae</taxon>
        <taxon>Daphnia</taxon>
    </lineage>
</organism>
<dbReference type="Pfam" id="PF01602">
    <property type="entry name" value="Adaptin_N"/>
    <property type="match status" value="1"/>
</dbReference>
<dbReference type="Gene3D" id="3.30.310.10">
    <property type="entry name" value="TATA-Binding Protein"/>
    <property type="match status" value="1"/>
</dbReference>
<dbReference type="FunFam" id="1.25.10.10:FF:000020">
    <property type="entry name" value="AP-2 complex subunit alpha"/>
    <property type="match status" value="1"/>
</dbReference>
<keyword evidence="5 11" id="KW-0254">Endocytosis</keyword>